<reference evidence="2" key="1">
    <citation type="journal article" date="2022" name="J Environ Chem Eng">
        <title>Biodegradation of petroleum oil using a constructed nonpathogenic and heavy metal-tolerant bacterial consortium isolated from marine sponges.</title>
        <authorList>
            <person name="Dechsakulwatana C."/>
            <person name="Rungsihiranrut A."/>
            <person name="Muangchinda C."/>
            <person name="Ningthoujam R."/>
            <person name="Klankeo P."/>
            <person name="Pinyakong O."/>
        </authorList>
    </citation>
    <scope>NUCLEOTIDE SEQUENCE</scope>
    <source>
        <strain evidence="2">TL01-2</strain>
    </source>
</reference>
<evidence type="ECO:0000313" key="2">
    <source>
        <dbReference type="EMBL" id="MDU9694032.1"/>
    </source>
</evidence>
<keyword evidence="1" id="KW-0812">Transmembrane</keyword>
<protein>
    <submittedName>
        <fullName evidence="2">Uncharacterized protein</fullName>
    </submittedName>
</protein>
<proteinExistence type="predicted"/>
<comment type="caution">
    <text evidence="2">The sequence shown here is derived from an EMBL/GenBank/DDBJ whole genome shotgun (WGS) entry which is preliminary data.</text>
</comment>
<reference evidence="2" key="2">
    <citation type="submission" date="2022-12" db="EMBL/GenBank/DDBJ databases">
        <authorList>
            <person name="Dechsakulwatana C."/>
            <person name="Rungsihiranrut A."/>
            <person name="Muangchinda C."/>
            <person name="Ningthoujam R."/>
            <person name="Klankeo P."/>
            <person name="Pinyakong O."/>
        </authorList>
    </citation>
    <scope>NUCLEOTIDE SEQUENCE</scope>
    <source>
        <strain evidence="2">TL01-2</strain>
    </source>
</reference>
<dbReference type="RefSeq" id="WP_316911248.1">
    <property type="nucleotide sequence ID" value="NZ_JAPTGD010000002.1"/>
</dbReference>
<evidence type="ECO:0000313" key="3">
    <source>
        <dbReference type="Proteomes" id="UP001269400"/>
    </source>
</evidence>
<feature type="transmembrane region" description="Helical" evidence="1">
    <location>
        <begin position="7"/>
        <end position="24"/>
    </location>
</feature>
<dbReference type="EMBL" id="JAPTGD010000002">
    <property type="protein sequence ID" value="MDU9694032.1"/>
    <property type="molecule type" value="Genomic_DNA"/>
</dbReference>
<dbReference type="AlphaFoldDB" id="A0AAX6NDU8"/>
<sequence>MQNKKLLGYVLIILSFGAAIYLLSSQSALMPAGYDLGVNGYLVARALIFLFILYALFKFRYFLLTKKD</sequence>
<evidence type="ECO:0000256" key="1">
    <source>
        <dbReference type="SAM" id="Phobius"/>
    </source>
</evidence>
<accession>A0AAX6NDU8</accession>
<name>A0AAX6NDU8_PRIAR</name>
<keyword evidence="1" id="KW-0472">Membrane</keyword>
<feature type="transmembrane region" description="Helical" evidence="1">
    <location>
        <begin position="36"/>
        <end position="57"/>
    </location>
</feature>
<dbReference type="Proteomes" id="UP001269400">
    <property type="component" value="Unassembled WGS sequence"/>
</dbReference>
<keyword evidence="1" id="KW-1133">Transmembrane helix</keyword>
<organism evidence="2 3">
    <name type="scientific">Priestia aryabhattai</name>
    <name type="common">Bacillus aryabhattai</name>
    <dbReference type="NCBI Taxonomy" id="412384"/>
    <lineage>
        <taxon>Bacteria</taxon>
        <taxon>Bacillati</taxon>
        <taxon>Bacillota</taxon>
        <taxon>Bacilli</taxon>
        <taxon>Bacillales</taxon>
        <taxon>Bacillaceae</taxon>
        <taxon>Priestia</taxon>
    </lineage>
</organism>
<gene>
    <name evidence="2" type="ORF">O0Q50_22885</name>
</gene>